<dbReference type="EMBL" id="CAJB01000406">
    <property type="protein sequence ID" value="CCH80063.1"/>
    <property type="molecule type" value="Genomic_DNA"/>
</dbReference>
<comment type="caution">
    <text evidence="1">The sequence shown here is derived from an EMBL/GenBank/DDBJ whole genome shotgun (WGS) entry which is preliminary data.</text>
</comment>
<name>A0A077M145_9MICO</name>
<organism evidence="1 2">
    <name type="scientific">Nostocoides japonicum T1-X7</name>
    <dbReference type="NCBI Taxonomy" id="1194083"/>
    <lineage>
        <taxon>Bacteria</taxon>
        <taxon>Bacillati</taxon>
        <taxon>Actinomycetota</taxon>
        <taxon>Actinomycetes</taxon>
        <taxon>Micrococcales</taxon>
        <taxon>Intrasporangiaceae</taxon>
        <taxon>Nostocoides</taxon>
    </lineage>
</organism>
<dbReference type="Proteomes" id="UP000035721">
    <property type="component" value="Unassembled WGS sequence"/>
</dbReference>
<proteinExistence type="predicted"/>
<gene>
    <name evidence="1" type="ORF">BN12_720001</name>
</gene>
<accession>A0A077M145</accession>
<protein>
    <submittedName>
        <fullName evidence="1">Uncharacterized protein</fullName>
    </submittedName>
</protein>
<keyword evidence="2" id="KW-1185">Reference proteome</keyword>
<sequence length="184" mass="19470">MSAMGLVPTPWTKAGGVVAGGVSTAATVGLKALYGEGSWRSIAGQEAVTAGLAGARVLRASSAARAVTRDGVRRPLTTAERLAIGSKEQLWTKAPWRLPPPPADPRLVRIRPPATGGRITRTMTKVQRVAADQWRARVADDWQRATLSGPGGRRLLLAAWGVEGTTKTATRVRAPADPHDDGRR</sequence>
<reference evidence="1 2" key="1">
    <citation type="journal article" date="2013" name="ISME J.">
        <title>A metabolic model for members of the genus Tetrasphaera involved in enhanced biological phosphorus removal.</title>
        <authorList>
            <person name="Kristiansen R."/>
            <person name="Nguyen H.T.T."/>
            <person name="Saunders A.M."/>
            <person name="Nielsen J.L."/>
            <person name="Wimmer R."/>
            <person name="Le V.Q."/>
            <person name="McIlroy S.J."/>
            <person name="Petrovski S."/>
            <person name="Seviour R.J."/>
            <person name="Calteau A."/>
            <person name="Nielsen K.L."/>
            <person name="Nielsen P.H."/>
        </authorList>
    </citation>
    <scope>NUCLEOTIDE SEQUENCE [LARGE SCALE GENOMIC DNA]</scope>
    <source>
        <strain evidence="1 2">T1-X7</strain>
    </source>
</reference>
<evidence type="ECO:0000313" key="2">
    <source>
        <dbReference type="Proteomes" id="UP000035721"/>
    </source>
</evidence>
<dbReference type="AlphaFoldDB" id="A0A077M145"/>
<evidence type="ECO:0000313" key="1">
    <source>
        <dbReference type="EMBL" id="CCH80063.1"/>
    </source>
</evidence>